<dbReference type="SUPFAM" id="SSF51182">
    <property type="entry name" value="RmlC-like cupins"/>
    <property type="match status" value="1"/>
</dbReference>
<dbReference type="Pfam" id="PF03079">
    <property type="entry name" value="ARD"/>
    <property type="match status" value="1"/>
</dbReference>
<name>A0A1H2EW06_9PSED</name>
<accession>A0A1H2EW06</accession>
<dbReference type="STRING" id="364197.SAMN05216296_1123"/>
<dbReference type="EMBL" id="LT629785">
    <property type="protein sequence ID" value="SDT99297.1"/>
    <property type="molecule type" value="Genomic_DNA"/>
</dbReference>
<dbReference type="Gene3D" id="2.60.120.10">
    <property type="entry name" value="Jelly Rolls"/>
    <property type="match status" value="1"/>
</dbReference>
<dbReference type="GO" id="GO:0010309">
    <property type="term" value="F:acireductone dioxygenase [iron(II)-requiring] activity"/>
    <property type="evidence" value="ECO:0007669"/>
    <property type="project" value="InterPro"/>
</dbReference>
<dbReference type="OrthoDB" id="9795636at2"/>
<dbReference type="InterPro" id="IPR014710">
    <property type="entry name" value="RmlC-like_jellyroll"/>
</dbReference>
<evidence type="ECO:0000313" key="1">
    <source>
        <dbReference type="EMBL" id="SDT99297.1"/>
    </source>
</evidence>
<dbReference type="Proteomes" id="UP000243232">
    <property type="component" value="Chromosome I"/>
</dbReference>
<gene>
    <name evidence="1" type="ORF">SAMN05216296_1123</name>
</gene>
<keyword evidence="2" id="KW-1185">Reference proteome</keyword>
<dbReference type="InterPro" id="IPR004313">
    <property type="entry name" value="ARD"/>
</dbReference>
<reference evidence="2" key="1">
    <citation type="submission" date="2016-10" db="EMBL/GenBank/DDBJ databases">
        <authorList>
            <person name="Varghese N."/>
            <person name="Submissions S."/>
        </authorList>
    </citation>
    <scope>NUCLEOTIDE SEQUENCE [LARGE SCALE GENOMIC DNA]</scope>
    <source>
        <strain evidence="2">DSM 17875</strain>
    </source>
</reference>
<keyword evidence="1" id="KW-0560">Oxidoreductase</keyword>
<evidence type="ECO:0000313" key="2">
    <source>
        <dbReference type="Proteomes" id="UP000243232"/>
    </source>
</evidence>
<proteinExistence type="predicted"/>
<keyword evidence="1" id="KW-0223">Dioxygenase</keyword>
<organism evidence="1 2">
    <name type="scientific">Pseudomonas pohangensis</name>
    <dbReference type="NCBI Taxonomy" id="364197"/>
    <lineage>
        <taxon>Bacteria</taxon>
        <taxon>Pseudomonadati</taxon>
        <taxon>Pseudomonadota</taxon>
        <taxon>Gammaproteobacteria</taxon>
        <taxon>Pseudomonadales</taxon>
        <taxon>Pseudomonadaceae</taxon>
        <taxon>Pseudomonas</taxon>
    </lineage>
</organism>
<dbReference type="RefSeq" id="WP_090193482.1">
    <property type="nucleotide sequence ID" value="NZ_LT629785.1"/>
</dbReference>
<sequence length="181" mass="19530">MPCLSVFAAAHPQHPLKVLGWPEHVSSTLAELGLHYVQCFPAQPLNRASSDAEVLQAYAAPVAQLLAMGNGMTVQLVRISHGQPPADAPHGHCLEEHSHRADERHLMVAGQMLLSLHVDDSVYQLLCEKGDLIVIPAGMRHWLDVGTQDNCVMIRVTGSKQGEEIGLSGNPIATGFPRLEG</sequence>
<dbReference type="AlphaFoldDB" id="A0A1H2EW06"/>
<dbReference type="InterPro" id="IPR011051">
    <property type="entry name" value="RmlC_Cupin_sf"/>
</dbReference>
<protein>
    <submittedName>
        <fullName evidence="1">Acireductone dioxygenase apoprotein</fullName>
    </submittedName>
</protein>